<reference evidence="3 4" key="1">
    <citation type="submission" date="2020-11" db="EMBL/GenBank/DDBJ databases">
        <title>Fusibacter basophilias sp. nov.</title>
        <authorList>
            <person name="Qiu D."/>
        </authorList>
    </citation>
    <scope>NUCLEOTIDE SEQUENCE [LARGE SCALE GENOMIC DNA]</scope>
    <source>
        <strain evidence="3 4">Q10-2</strain>
    </source>
</reference>
<dbReference type="RefSeq" id="WP_194701028.1">
    <property type="nucleotide sequence ID" value="NZ_JADKNH010000003.1"/>
</dbReference>
<keyword evidence="1" id="KW-0175">Coiled coil</keyword>
<keyword evidence="2" id="KW-0472">Membrane</keyword>
<evidence type="ECO:0000256" key="1">
    <source>
        <dbReference type="SAM" id="Coils"/>
    </source>
</evidence>
<protein>
    <submittedName>
        <fullName evidence="3">Uncharacterized protein</fullName>
    </submittedName>
</protein>
<keyword evidence="2" id="KW-1133">Transmembrane helix</keyword>
<name>A0ABR9ZQQ6_9FIRM</name>
<gene>
    <name evidence="3" type="ORF">ISU02_06660</name>
</gene>
<evidence type="ECO:0000313" key="4">
    <source>
        <dbReference type="Proteomes" id="UP000614200"/>
    </source>
</evidence>
<accession>A0ABR9ZQQ6</accession>
<keyword evidence="2" id="KW-0812">Transmembrane</keyword>
<organism evidence="3 4">
    <name type="scientific">Fusibacter ferrireducens</name>
    <dbReference type="NCBI Taxonomy" id="2785058"/>
    <lineage>
        <taxon>Bacteria</taxon>
        <taxon>Bacillati</taxon>
        <taxon>Bacillota</taxon>
        <taxon>Clostridia</taxon>
        <taxon>Eubacteriales</taxon>
        <taxon>Eubacteriales Family XII. Incertae Sedis</taxon>
        <taxon>Fusibacter</taxon>
    </lineage>
</organism>
<feature type="coiled-coil region" evidence="1">
    <location>
        <begin position="1"/>
        <end position="32"/>
    </location>
</feature>
<feature type="transmembrane region" description="Helical" evidence="2">
    <location>
        <begin position="80"/>
        <end position="100"/>
    </location>
</feature>
<comment type="caution">
    <text evidence="3">The sequence shown here is derived from an EMBL/GenBank/DDBJ whole genome shotgun (WGS) entry which is preliminary data.</text>
</comment>
<keyword evidence="4" id="KW-1185">Reference proteome</keyword>
<evidence type="ECO:0000313" key="3">
    <source>
        <dbReference type="EMBL" id="MBF4692792.1"/>
    </source>
</evidence>
<dbReference type="Proteomes" id="UP000614200">
    <property type="component" value="Unassembled WGS sequence"/>
</dbReference>
<proteinExistence type="predicted"/>
<evidence type="ECO:0000256" key="2">
    <source>
        <dbReference type="SAM" id="Phobius"/>
    </source>
</evidence>
<sequence length="107" mass="13028">MNKALMEQLELEKRKREILKEAQNNKKNVSAKEPFSEKSSSVRKDVSSVYEEALNREDSQKFAWEYELERYRRDKRRDRFYLFGMICGILALILTLYFNASEWMQWF</sequence>
<dbReference type="EMBL" id="JADKNH010000003">
    <property type="protein sequence ID" value="MBF4692792.1"/>
    <property type="molecule type" value="Genomic_DNA"/>
</dbReference>